<reference evidence="2 3" key="1">
    <citation type="submission" date="2020-03" db="EMBL/GenBank/DDBJ databases">
        <title>WGS of actinomycetes isolated from Thailand.</title>
        <authorList>
            <person name="Thawai C."/>
        </authorList>
    </citation>
    <scope>NUCLEOTIDE SEQUENCE [LARGE SCALE GENOMIC DNA]</scope>
    <source>
        <strain evidence="2 3">PLAI 1-29</strain>
    </source>
</reference>
<dbReference type="Pfam" id="PF19545">
    <property type="entry name" value="DUF6069"/>
    <property type="match status" value="1"/>
</dbReference>
<dbReference type="Proteomes" id="UP000695264">
    <property type="component" value="Unassembled WGS sequence"/>
</dbReference>
<feature type="transmembrane region" description="Helical" evidence="1">
    <location>
        <begin position="119"/>
        <end position="141"/>
    </location>
</feature>
<feature type="transmembrane region" description="Helical" evidence="1">
    <location>
        <begin position="88"/>
        <end position="107"/>
    </location>
</feature>
<evidence type="ECO:0008006" key="4">
    <source>
        <dbReference type="Google" id="ProtNLM"/>
    </source>
</evidence>
<name>A0ABX1BYE6_9ACTN</name>
<protein>
    <recommendedName>
        <fullName evidence="4">Cell division protein FtsK</fullName>
    </recommendedName>
</protein>
<organism evidence="2 3">
    <name type="scientific">Streptomyces zingiberis</name>
    <dbReference type="NCBI Taxonomy" id="2053010"/>
    <lineage>
        <taxon>Bacteria</taxon>
        <taxon>Bacillati</taxon>
        <taxon>Actinomycetota</taxon>
        <taxon>Actinomycetes</taxon>
        <taxon>Kitasatosporales</taxon>
        <taxon>Streptomycetaceae</taxon>
        <taxon>Streptomyces</taxon>
    </lineage>
</organism>
<dbReference type="InterPro" id="IPR045713">
    <property type="entry name" value="DUF6069"/>
</dbReference>
<keyword evidence="1" id="KW-1133">Transmembrane helix</keyword>
<keyword evidence="1" id="KW-0812">Transmembrane</keyword>
<feature type="transmembrane region" description="Helical" evidence="1">
    <location>
        <begin position="18"/>
        <end position="44"/>
    </location>
</feature>
<accession>A0ABX1BYE6</accession>
<keyword evidence="1" id="KW-0472">Membrane</keyword>
<dbReference type="RefSeq" id="WP_168103306.1">
    <property type="nucleotide sequence ID" value="NZ_JAATEN010000016.1"/>
</dbReference>
<dbReference type="EMBL" id="JAATEN010000016">
    <property type="protein sequence ID" value="NJQ02685.1"/>
    <property type="molecule type" value="Genomic_DNA"/>
</dbReference>
<proteinExistence type="predicted"/>
<comment type="caution">
    <text evidence="2">The sequence shown here is derived from an EMBL/GenBank/DDBJ whole genome shotgun (WGS) entry which is preliminary data.</text>
</comment>
<evidence type="ECO:0000313" key="3">
    <source>
        <dbReference type="Proteomes" id="UP000695264"/>
    </source>
</evidence>
<keyword evidence="3" id="KW-1185">Reference proteome</keyword>
<gene>
    <name evidence="2" type="ORF">HCK00_19605</name>
</gene>
<evidence type="ECO:0000256" key="1">
    <source>
        <dbReference type="SAM" id="Phobius"/>
    </source>
</evidence>
<feature type="transmembrane region" description="Helical" evidence="1">
    <location>
        <begin position="56"/>
        <end position="76"/>
    </location>
</feature>
<evidence type="ECO:0000313" key="2">
    <source>
        <dbReference type="EMBL" id="NJQ02685.1"/>
    </source>
</evidence>
<sequence length="148" mass="15240">MNEQFTARPAETTRPGGLVVAGGLLATAAVAVALNAVVAVIARAAGVSGDFAPLHLSDYALLTVVGVLAGAGGWALVRARSAHPARVFRTWIPVILLLTFVPDILLGTSDEPGTSWGGVIALMVMHLVVAAVAIPAFRFLLPLPARQD</sequence>